<gene>
    <name evidence="3" type="primary">LOC111013854</name>
</gene>
<dbReference type="PANTHER" id="PTHR11954:SF42">
    <property type="entry name" value="TAUTOMERASE_MIF SUPERFAMILY PROTEIN"/>
    <property type="match status" value="1"/>
</dbReference>
<accession>A0A6J1CS88</accession>
<dbReference type="InterPro" id="IPR014347">
    <property type="entry name" value="Tautomerase/MIF_sf"/>
</dbReference>
<dbReference type="Proteomes" id="UP000504603">
    <property type="component" value="Unplaced"/>
</dbReference>
<proteinExistence type="inferred from homology"/>
<dbReference type="Gene3D" id="3.30.429.10">
    <property type="entry name" value="Macrophage Migration Inhibitory Factor"/>
    <property type="match status" value="1"/>
</dbReference>
<protein>
    <submittedName>
        <fullName evidence="3">Macrophage migration inhibitory factor homolog</fullName>
    </submittedName>
</protein>
<keyword evidence="2" id="KW-1185">Reference proteome</keyword>
<reference evidence="3" key="1">
    <citation type="submission" date="2025-08" db="UniProtKB">
        <authorList>
            <consortium name="RefSeq"/>
        </authorList>
    </citation>
    <scope>IDENTIFICATION</scope>
    <source>
        <strain evidence="3">OHB3-1</strain>
    </source>
</reference>
<dbReference type="AlphaFoldDB" id="A0A6J1CS88"/>
<dbReference type="Pfam" id="PF01187">
    <property type="entry name" value="MIF"/>
    <property type="match status" value="1"/>
</dbReference>
<dbReference type="SUPFAM" id="SSF55331">
    <property type="entry name" value="Tautomerase/MIF"/>
    <property type="match status" value="1"/>
</dbReference>
<dbReference type="InterPro" id="IPR001398">
    <property type="entry name" value="Macrophage_inhib_fac"/>
</dbReference>
<dbReference type="PANTHER" id="PTHR11954">
    <property type="entry name" value="D-DOPACHROME DECARBOXYLASE"/>
    <property type="match status" value="1"/>
</dbReference>
<dbReference type="GeneID" id="111013854"/>
<evidence type="ECO:0000313" key="2">
    <source>
        <dbReference type="Proteomes" id="UP000504603"/>
    </source>
</evidence>
<sequence>MPCLNISTNVNLDAVDISSLHSDATAAVAALLRRPEAHVMVVLKGSVSITFGGSADPAAHAELMSVGGFSPDVNQRLSAAIAAILEAKLSVPKHRFILKFYDVKGSDCGWNGSTC</sequence>
<evidence type="ECO:0000256" key="1">
    <source>
        <dbReference type="ARBA" id="ARBA00005851"/>
    </source>
</evidence>
<dbReference type="GO" id="GO:0050178">
    <property type="term" value="F:phenylpyruvate tautomerase activity"/>
    <property type="evidence" value="ECO:0007669"/>
    <property type="project" value="TreeGrafter"/>
</dbReference>
<dbReference type="OrthoDB" id="255819at2759"/>
<dbReference type="GO" id="GO:0005615">
    <property type="term" value="C:extracellular space"/>
    <property type="evidence" value="ECO:0007669"/>
    <property type="project" value="TreeGrafter"/>
</dbReference>
<dbReference type="RefSeq" id="XP_022144076.1">
    <property type="nucleotide sequence ID" value="XM_022288384.1"/>
</dbReference>
<dbReference type="KEGG" id="mcha:111013854"/>
<organism evidence="2 3">
    <name type="scientific">Momordica charantia</name>
    <name type="common">Bitter gourd</name>
    <name type="synonym">Balsam pear</name>
    <dbReference type="NCBI Taxonomy" id="3673"/>
    <lineage>
        <taxon>Eukaryota</taxon>
        <taxon>Viridiplantae</taxon>
        <taxon>Streptophyta</taxon>
        <taxon>Embryophyta</taxon>
        <taxon>Tracheophyta</taxon>
        <taxon>Spermatophyta</taxon>
        <taxon>Magnoliopsida</taxon>
        <taxon>eudicotyledons</taxon>
        <taxon>Gunneridae</taxon>
        <taxon>Pentapetalae</taxon>
        <taxon>rosids</taxon>
        <taxon>fabids</taxon>
        <taxon>Cucurbitales</taxon>
        <taxon>Cucurbitaceae</taxon>
        <taxon>Momordiceae</taxon>
        <taxon>Momordica</taxon>
    </lineage>
</organism>
<comment type="similarity">
    <text evidence="1">Belongs to the MIF family.</text>
</comment>
<name>A0A6J1CS88_MOMCH</name>
<evidence type="ECO:0000313" key="3">
    <source>
        <dbReference type="RefSeq" id="XP_022144076.1"/>
    </source>
</evidence>